<protein>
    <submittedName>
        <fullName evidence="1">Uncharacterized protein</fullName>
    </submittedName>
</protein>
<accession>A0A7S2L5N9</accession>
<evidence type="ECO:0000313" key="1">
    <source>
        <dbReference type="EMBL" id="CAD9595674.1"/>
    </source>
</evidence>
<name>A0A7S2L5N9_9STRA</name>
<reference evidence="1" key="1">
    <citation type="submission" date="2021-01" db="EMBL/GenBank/DDBJ databases">
        <authorList>
            <person name="Corre E."/>
            <person name="Pelletier E."/>
            <person name="Niang G."/>
            <person name="Scheremetjew M."/>
            <person name="Finn R."/>
            <person name="Kale V."/>
            <person name="Holt S."/>
            <person name="Cochrane G."/>
            <person name="Meng A."/>
            <person name="Brown T."/>
            <person name="Cohen L."/>
        </authorList>
    </citation>
    <scope>NUCLEOTIDE SEQUENCE</scope>
    <source>
        <strain evidence="1">B650</strain>
    </source>
</reference>
<organism evidence="1">
    <name type="scientific">Leptocylindrus danicus</name>
    <dbReference type="NCBI Taxonomy" id="163516"/>
    <lineage>
        <taxon>Eukaryota</taxon>
        <taxon>Sar</taxon>
        <taxon>Stramenopiles</taxon>
        <taxon>Ochrophyta</taxon>
        <taxon>Bacillariophyta</taxon>
        <taxon>Coscinodiscophyceae</taxon>
        <taxon>Chaetocerotophycidae</taxon>
        <taxon>Leptocylindrales</taxon>
        <taxon>Leptocylindraceae</taxon>
        <taxon>Leptocylindrus</taxon>
    </lineage>
</organism>
<dbReference type="EMBL" id="HBGY01023857">
    <property type="protein sequence ID" value="CAD9595674.1"/>
    <property type="molecule type" value="Transcribed_RNA"/>
</dbReference>
<dbReference type="AlphaFoldDB" id="A0A7S2L5N9"/>
<gene>
    <name evidence="1" type="ORF">LDAN0321_LOCUS14923</name>
</gene>
<proteinExistence type="predicted"/>
<sequence length="120" mass="13431">MHSYDLHQSIAASKQLEAVLSSSAAPSFMCYWNTYHPTLMPSSTIIHTNQLSLTTPSNFISRFNQCIRGSAGVRQSEISIPCMQSRIHQLDRSPAFSSPISRPEDDDGPLLMHHLVSFLR</sequence>